<gene>
    <name evidence="1" type="ORF">phiP43_191</name>
</gene>
<sequence>MEIKTEITEGVPVRTKRIINYGPLNRRQTVLIQHKYKDEFDYAFEFSGVITSGADIDELRRFKALLNSFKEI</sequence>
<protein>
    <submittedName>
        <fullName evidence="1">Uncharacterized protein</fullName>
    </submittedName>
</protein>
<evidence type="ECO:0000313" key="1">
    <source>
        <dbReference type="EMBL" id="AUM58549.1"/>
    </source>
</evidence>
<name>A0A2I6PFN4_9CAUD</name>
<organism evidence="1 2">
    <name type="scientific">Proteus phage phiP4-3</name>
    <dbReference type="NCBI Taxonomy" id="2065203"/>
    <lineage>
        <taxon>Viruses</taxon>
        <taxon>Duplodnaviria</taxon>
        <taxon>Heunggongvirae</taxon>
        <taxon>Uroviricota</taxon>
        <taxon>Caudoviricetes</taxon>
        <taxon>Pantevenvirales</taxon>
        <taxon>Straboviridae</taxon>
        <taxon>Bragavirus</taxon>
        <taxon>Bragavirus p43</taxon>
    </lineage>
</organism>
<evidence type="ECO:0000313" key="2">
    <source>
        <dbReference type="Proteomes" id="UP000240538"/>
    </source>
</evidence>
<keyword evidence="2" id="KW-1185">Reference proteome</keyword>
<dbReference type="EMBL" id="MG696114">
    <property type="protein sequence ID" value="AUM58549.1"/>
    <property type="molecule type" value="Genomic_DNA"/>
</dbReference>
<dbReference type="Proteomes" id="UP000240538">
    <property type="component" value="Segment"/>
</dbReference>
<reference evidence="1 2" key="1">
    <citation type="submission" date="2017-12" db="EMBL/GenBank/DDBJ databases">
        <title>Complete genome sequence and characterization of bacteriophage phiP4-3 infecting Proteus pennea.</title>
        <authorList>
            <person name="He Y."/>
            <person name="Yang H."/>
        </authorList>
    </citation>
    <scope>NUCLEOTIDE SEQUENCE [LARGE SCALE GENOMIC DNA]</scope>
</reference>
<proteinExistence type="predicted"/>
<accession>A0A2I6PFN4</accession>